<proteinExistence type="predicted"/>
<dbReference type="Ensembl" id="ENSCPRT00005001269.1">
    <property type="protein sequence ID" value="ENSCPRP00005001088.1"/>
    <property type="gene ID" value="ENSCPRG00005000828.1"/>
</dbReference>
<dbReference type="CTD" id="28984"/>
<accession>A0A7M4DX06</accession>
<dbReference type="GO" id="GO:0016525">
    <property type="term" value="P:negative regulation of angiogenesis"/>
    <property type="evidence" value="ECO:0007669"/>
    <property type="project" value="Ensembl"/>
</dbReference>
<dbReference type="InterPro" id="IPR029252">
    <property type="entry name" value="RGCC"/>
</dbReference>
<dbReference type="Pfam" id="PF15151">
    <property type="entry name" value="RGCC"/>
    <property type="match status" value="1"/>
</dbReference>
<dbReference type="GO" id="GO:0051496">
    <property type="term" value="P:positive regulation of stress fiber assembly"/>
    <property type="evidence" value="ECO:0007669"/>
    <property type="project" value="Ensembl"/>
</dbReference>
<reference evidence="2" key="2">
    <citation type="submission" date="2025-09" db="UniProtKB">
        <authorList>
            <consortium name="Ensembl"/>
        </authorList>
    </citation>
    <scope>IDENTIFICATION</scope>
</reference>
<protein>
    <submittedName>
        <fullName evidence="2">Regulator of cell cycle</fullName>
    </submittedName>
</protein>
<dbReference type="GO" id="GO:0045944">
    <property type="term" value="P:positive regulation of transcription by RNA polymerase II"/>
    <property type="evidence" value="ECO:0007669"/>
    <property type="project" value="Ensembl"/>
</dbReference>
<feature type="compositionally biased region" description="Polar residues" evidence="1">
    <location>
        <begin position="102"/>
        <end position="119"/>
    </location>
</feature>
<evidence type="ECO:0000313" key="3">
    <source>
        <dbReference type="Proteomes" id="UP000594220"/>
    </source>
</evidence>
<dbReference type="GO" id="GO:1900087">
    <property type="term" value="P:positive regulation of G1/S transition of mitotic cell cycle"/>
    <property type="evidence" value="ECO:0007669"/>
    <property type="project" value="Ensembl"/>
</dbReference>
<dbReference type="GO" id="GO:1904707">
    <property type="term" value="P:positive regulation of vascular associated smooth muscle cell proliferation"/>
    <property type="evidence" value="ECO:0007669"/>
    <property type="project" value="Ensembl"/>
</dbReference>
<dbReference type="GO" id="GO:0019901">
    <property type="term" value="F:protein kinase binding"/>
    <property type="evidence" value="ECO:0007669"/>
    <property type="project" value="Ensembl"/>
</dbReference>
<evidence type="ECO:0000256" key="1">
    <source>
        <dbReference type="SAM" id="MobiDB-lite"/>
    </source>
</evidence>
<gene>
    <name evidence="2" type="primary">RGCC</name>
</gene>
<dbReference type="GO" id="GO:0072537">
    <property type="term" value="P:fibroblast activation"/>
    <property type="evidence" value="ECO:0007669"/>
    <property type="project" value="Ensembl"/>
</dbReference>
<dbReference type="GO" id="GO:0005813">
    <property type="term" value="C:centrosome"/>
    <property type="evidence" value="ECO:0007669"/>
    <property type="project" value="Ensembl"/>
</dbReference>
<dbReference type="GO" id="GO:0030295">
    <property type="term" value="F:protein kinase activator activity"/>
    <property type="evidence" value="ECO:0007669"/>
    <property type="project" value="Ensembl"/>
</dbReference>
<dbReference type="AlphaFoldDB" id="A0A7M4DX06"/>
<evidence type="ECO:0000313" key="2">
    <source>
        <dbReference type="Ensembl" id="ENSCPRP00005001088.1"/>
    </source>
</evidence>
<dbReference type="GO" id="GO:0001819">
    <property type="term" value="P:positive regulation of cytokine production"/>
    <property type="evidence" value="ECO:0007669"/>
    <property type="project" value="Ensembl"/>
</dbReference>
<dbReference type="GO" id="GO:0003331">
    <property type="term" value="P:positive regulation of extracellular matrix constituent secretion"/>
    <property type="evidence" value="ECO:0007669"/>
    <property type="project" value="Ensembl"/>
</dbReference>
<dbReference type="GO" id="GO:0007179">
    <property type="term" value="P:transforming growth factor beta receptor signaling pathway"/>
    <property type="evidence" value="ECO:0007669"/>
    <property type="project" value="Ensembl"/>
</dbReference>
<feature type="region of interest" description="Disordered" evidence="1">
    <location>
        <begin position="102"/>
        <end position="121"/>
    </location>
</feature>
<dbReference type="GO" id="GO:1901203">
    <property type="term" value="P:positive regulation of extracellular matrix assembly"/>
    <property type="evidence" value="ECO:0007669"/>
    <property type="project" value="Ensembl"/>
</dbReference>
<dbReference type="GO" id="GO:0032967">
    <property type="term" value="P:positive regulation of collagen biosynthetic process"/>
    <property type="evidence" value="ECO:0007669"/>
    <property type="project" value="Ensembl"/>
</dbReference>
<dbReference type="GO" id="GO:0071456">
    <property type="term" value="P:cellular response to hypoxia"/>
    <property type="evidence" value="ECO:0007669"/>
    <property type="project" value="Ensembl"/>
</dbReference>
<feature type="region of interest" description="Disordered" evidence="1">
    <location>
        <begin position="67"/>
        <end position="90"/>
    </location>
</feature>
<dbReference type="Proteomes" id="UP000594220">
    <property type="component" value="Unplaced"/>
</dbReference>
<dbReference type="GO" id="GO:0070412">
    <property type="term" value="F:R-SMAD binding"/>
    <property type="evidence" value="ECO:0007669"/>
    <property type="project" value="Ensembl"/>
</dbReference>
<dbReference type="GO" id="GO:0043491">
    <property type="term" value="P:phosphatidylinositol 3-kinase/protein kinase B signal transduction"/>
    <property type="evidence" value="ECO:0007669"/>
    <property type="project" value="Ensembl"/>
</dbReference>
<feature type="compositionally biased region" description="Low complexity" evidence="1">
    <location>
        <begin position="75"/>
        <end position="90"/>
    </location>
</feature>
<sequence length="147" mass="15746">MLGAGGAGALRGMKSPPQPQPQPRRPAGTALLEDAGDLADALGEFNAVLEDFSSPIDKRHFQYEEHLARMKRRSSASVSDSSGISDSESADSLYRNSFSFSDEKLNSPTISTPTLQSPAVTPCKAKLGDTKELEDFIADLDRTLASM</sequence>
<dbReference type="GO" id="GO:0001100">
    <property type="term" value="P:negative regulation of exit from mitosis"/>
    <property type="evidence" value="ECO:0007669"/>
    <property type="project" value="Ensembl"/>
</dbReference>
<feature type="region of interest" description="Disordered" evidence="1">
    <location>
        <begin position="1"/>
        <end position="35"/>
    </location>
</feature>
<reference evidence="2" key="1">
    <citation type="submission" date="2025-08" db="UniProtKB">
        <authorList>
            <consortium name="Ensembl"/>
        </authorList>
    </citation>
    <scope>IDENTIFICATION</scope>
</reference>
<organism evidence="2 3">
    <name type="scientific">Crocodylus porosus</name>
    <name type="common">Saltwater crocodile</name>
    <name type="synonym">Estuarine crocodile</name>
    <dbReference type="NCBI Taxonomy" id="8502"/>
    <lineage>
        <taxon>Eukaryota</taxon>
        <taxon>Metazoa</taxon>
        <taxon>Chordata</taxon>
        <taxon>Craniata</taxon>
        <taxon>Vertebrata</taxon>
        <taxon>Euteleostomi</taxon>
        <taxon>Archelosauria</taxon>
        <taxon>Archosauria</taxon>
        <taxon>Crocodylia</taxon>
        <taxon>Longirostres</taxon>
        <taxon>Crocodylidae</taxon>
        <taxon>Crocodylus</taxon>
    </lineage>
</organism>
<dbReference type="OrthoDB" id="9887289at2759"/>
<dbReference type="GO" id="GO:0005654">
    <property type="term" value="C:nucleoplasm"/>
    <property type="evidence" value="ECO:0007669"/>
    <property type="project" value="Ensembl"/>
</dbReference>
<dbReference type="GO" id="GO:0090272">
    <property type="term" value="P:negative regulation of fibroblast growth factor production"/>
    <property type="evidence" value="ECO:0007669"/>
    <property type="project" value="Ensembl"/>
</dbReference>
<dbReference type="GO" id="GO:0005730">
    <property type="term" value="C:nucleolus"/>
    <property type="evidence" value="ECO:0007669"/>
    <property type="project" value="Ensembl"/>
</dbReference>
<dbReference type="GO" id="GO:0005737">
    <property type="term" value="C:cytoplasm"/>
    <property type="evidence" value="ECO:0007669"/>
    <property type="project" value="Ensembl"/>
</dbReference>
<dbReference type="KEGG" id="cpoo:109306476"/>
<keyword evidence="3" id="KW-1185">Reference proteome</keyword>
<dbReference type="GO" id="GO:0043537">
    <property type="term" value="P:negative regulation of blood vessel endothelial cell migration"/>
    <property type="evidence" value="ECO:0007669"/>
    <property type="project" value="Ensembl"/>
</dbReference>
<dbReference type="RefSeq" id="XP_019385393.1">
    <property type="nucleotide sequence ID" value="XM_019529848.1"/>
</dbReference>
<dbReference type="PANTHER" id="PTHR32193">
    <property type="entry name" value="REGULATOR OF CELL CYCLE RGCC"/>
    <property type="match status" value="1"/>
</dbReference>
<dbReference type="GO" id="GO:0001937">
    <property type="term" value="P:negative regulation of endothelial cell proliferation"/>
    <property type="evidence" value="ECO:0007669"/>
    <property type="project" value="Ensembl"/>
</dbReference>
<dbReference type="GeneTree" id="ENSGT00390000011709"/>
<name>A0A7M4DX06_CROPO</name>
<dbReference type="PANTHER" id="PTHR32193:SF3">
    <property type="entry name" value="REGULATOR OF CELL CYCLE RGCC"/>
    <property type="match status" value="1"/>
</dbReference>
<dbReference type="GeneID" id="109306476"/>
<dbReference type="GO" id="GO:0010718">
    <property type="term" value="P:positive regulation of epithelial to mesenchymal transition"/>
    <property type="evidence" value="ECO:0007669"/>
    <property type="project" value="Ensembl"/>
</dbReference>
<dbReference type="GO" id="GO:2000048">
    <property type="term" value="P:negative regulation of cell-cell adhesion mediated by cadherin"/>
    <property type="evidence" value="ECO:0007669"/>
    <property type="project" value="Ensembl"/>
</dbReference>
<dbReference type="GO" id="GO:2000353">
    <property type="term" value="P:positive regulation of endothelial cell apoptotic process"/>
    <property type="evidence" value="ECO:0007669"/>
    <property type="project" value="Ensembl"/>
</dbReference>
<dbReference type="GO" id="GO:0002430">
    <property type="term" value="P:complement receptor mediated signaling pathway"/>
    <property type="evidence" value="ECO:0007669"/>
    <property type="project" value="Ensembl"/>
</dbReference>
<dbReference type="OMA" id="KERHFQY"/>